<organism evidence="3 4">
    <name type="scientific">Nonomuraea spiralis</name>
    <dbReference type="NCBI Taxonomy" id="46182"/>
    <lineage>
        <taxon>Bacteria</taxon>
        <taxon>Bacillati</taxon>
        <taxon>Actinomycetota</taxon>
        <taxon>Actinomycetes</taxon>
        <taxon>Streptosporangiales</taxon>
        <taxon>Streptosporangiaceae</taxon>
        <taxon>Nonomuraea</taxon>
    </lineage>
</organism>
<proteinExistence type="predicted"/>
<evidence type="ECO:0000313" key="3">
    <source>
        <dbReference type="EMBL" id="MFB9204650.1"/>
    </source>
</evidence>
<evidence type="ECO:0000313" key="4">
    <source>
        <dbReference type="Proteomes" id="UP001589647"/>
    </source>
</evidence>
<protein>
    <submittedName>
        <fullName evidence="3">TIGR02234 family membrane protein</fullName>
    </submittedName>
</protein>
<comment type="caution">
    <text evidence="3">The sequence shown here is derived from an EMBL/GenBank/DDBJ whole genome shotgun (WGS) entry which is preliminary data.</text>
</comment>
<keyword evidence="4" id="KW-1185">Reference proteome</keyword>
<dbReference type="RefSeq" id="WP_189653772.1">
    <property type="nucleotide sequence ID" value="NZ_BMRC01000048.1"/>
</dbReference>
<dbReference type="PROSITE" id="PS51257">
    <property type="entry name" value="PROKAR_LIPOPROTEIN"/>
    <property type="match status" value="1"/>
</dbReference>
<keyword evidence="2" id="KW-1133">Transmembrane helix</keyword>
<gene>
    <name evidence="3" type="ORF">ACFFV7_25890</name>
</gene>
<dbReference type="InterPro" id="IPR011746">
    <property type="entry name" value="Trp_synth-assoc_CHP"/>
</dbReference>
<feature type="transmembrane region" description="Helical" evidence="2">
    <location>
        <begin position="53"/>
        <end position="72"/>
    </location>
</feature>
<feature type="transmembrane region" description="Helical" evidence="2">
    <location>
        <begin position="12"/>
        <end position="33"/>
    </location>
</feature>
<feature type="compositionally biased region" description="Basic and acidic residues" evidence="1">
    <location>
        <begin position="184"/>
        <end position="208"/>
    </location>
</feature>
<evidence type="ECO:0000256" key="1">
    <source>
        <dbReference type="SAM" id="MobiDB-lite"/>
    </source>
</evidence>
<evidence type="ECO:0000256" key="2">
    <source>
        <dbReference type="SAM" id="Phobius"/>
    </source>
</evidence>
<accession>A0ABV5IL32</accession>
<keyword evidence="2" id="KW-0472">Membrane</keyword>
<dbReference type="Proteomes" id="UP001589647">
    <property type="component" value="Unassembled WGS sequence"/>
</dbReference>
<dbReference type="Pfam" id="PF09534">
    <property type="entry name" value="Trp_oprn_chp"/>
    <property type="match status" value="1"/>
</dbReference>
<reference evidence="3 4" key="1">
    <citation type="submission" date="2024-09" db="EMBL/GenBank/DDBJ databases">
        <authorList>
            <person name="Sun Q."/>
            <person name="Mori K."/>
        </authorList>
    </citation>
    <scope>NUCLEOTIDE SEQUENCE [LARGE SCALE GENOMIC DNA]</scope>
    <source>
        <strain evidence="3 4">CCM 3426</strain>
    </source>
</reference>
<dbReference type="InterPro" id="IPR019051">
    <property type="entry name" value="Trp_biosyn_TM_oprn/chp"/>
</dbReference>
<sequence length="208" mass="20874">MVSGKGRRELWSWLALTVVGSCLVLLAAGQIWVRVLGAQAADAVAPTGGELGPVLTPLALAGLAGAVAVLATKGAGRRVVGVLVALCGAGAAGGTWAALSSANVTGWLRERNALRAVAGLPWEPVPAWPVVAGLGGLLLLAGGVLAALRGGRWAGMSARYERAGDRAGAMAGARAGGAAAPARKGHEDRELWDALDRGDDPTESPDRP</sequence>
<feature type="compositionally biased region" description="Low complexity" evidence="1">
    <location>
        <begin position="171"/>
        <end position="182"/>
    </location>
</feature>
<dbReference type="NCBIfam" id="TIGR02234">
    <property type="entry name" value="trp_oprn_chp"/>
    <property type="match status" value="1"/>
</dbReference>
<name>A0ABV5IL32_9ACTN</name>
<feature type="region of interest" description="Disordered" evidence="1">
    <location>
        <begin position="171"/>
        <end position="208"/>
    </location>
</feature>
<feature type="transmembrane region" description="Helical" evidence="2">
    <location>
        <begin position="79"/>
        <end position="99"/>
    </location>
</feature>
<feature type="transmembrane region" description="Helical" evidence="2">
    <location>
        <begin position="127"/>
        <end position="148"/>
    </location>
</feature>
<keyword evidence="2" id="KW-0812">Transmembrane</keyword>
<dbReference type="EMBL" id="JBHMEI010000018">
    <property type="protein sequence ID" value="MFB9204650.1"/>
    <property type="molecule type" value="Genomic_DNA"/>
</dbReference>